<dbReference type="EMBL" id="GBXM01054890">
    <property type="protein sequence ID" value="JAH53687.1"/>
    <property type="molecule type" value="Transcribed_RNA"/>
</dbReference>
<name>A0A0E9TJN3_ANGAN</name>
<evidence type="ECO:0000256" key="1">
    <source>
        <dbReference type="SAM" id="MobiDB-lite"/>
    </source>
</evidence>
<proteinExistence type="predicted"/>
<feature type="region of interest" description="Disordered" evidence="1">
    <location>
        <begin position="1"/>
        <end position="21"/>
    </location>
</feature>
<dbReference type="AlphaFoldDB" id="A0A0E9TJN3"/>
<organism evidence="2">
    <name type="scientific">Anguilla anguilla</name>
    <name type="common">European freshwater eel</name>
    <name type="synonym">Muraena anguilla</name>
    <dbReference type="NCBI Taxonomy" id="7936"/>
    <lineage>
        <taxon>Eukaryota</taxon>
        <taxon>Metazoa</taxon>
        <taxon>Chordata</taxon>
        <taxon>Craniata</taxon>
        <taxon>Vertebrata</taxon>
        <taxon>Euteleostomi</taxon>
        <taxon>Actinopterygii</taxon>
        <taxon>Neopterygii</taxon>
        <taxon>Teleostei</taxon>
        <taxon>Anguilliformes</taxon>
        <taxon>Anguillidae</taxon>
        <taxon>Anguilla</taxon>
    </lineage>
</organism>
<accession>A0A0E9TJN3</accession>
<feature type="compositionally biased region" description="Gly residues" evidence="1">
    <location>
        <begin position="1"/>
        <end position="10"/>
    </location>
</feature>
<reference evidence="2" key="2">
    <citation type="journal article" date="2015" name="Fish Shellfish Immunol.">
        <title>Early steps in the European eel (Anguilla anguilla)-Vibrio vulnificus interaction in the gills: Role of the RtxA13 toxin.</title>
        <authorList>
            <person name="Callol A."/>
            <person name="Pajuelo D."/>
            <person name="Ebbesson L."/>
            <person name="Teles M."/>
            <person name="MacKenzie S."/>
            <person name="Amaro C."/>
        </authorList>
    </citation>
    <scope>NUCLEOTIDE SEQUENCE</scope>
</reference>
<protein>
    <submittedName>
        <fullName evidence="2">Uncharacterized protein</fullName>
    </submittedName>
</protein>
<evidence type="ECO:0000313" key="2">
    <source>
        <dbReference type="EMBL" id="JAH53687.1"/>
    </source>
</evidence>
<sequence length="21" mass="2111">MCFGGGGGSKGTSYHVHQPGF</sequence>
<reference evidence="2" key="1">
    <citation type="submission" date="2014-11" db="EMBL/GenBank/DDBJ databases">
        <authorList>
            <person name="Amaro Gonzalez C."/>
        </authorList>
    </citation>
    <scope>NUCLEOTIDE SEQUENCE</scope>
</reference>